<dbReference type="Gene3D" id="2.60.40.10">
    <property type="entry name" value="Immunoglobulins"/>
    <property type="match status" value="4"/>
</dbReference>
<dbReference type="InterPro" id="IPR000601">
    <property type="entry name" value="PKD_dom"/>
</dbReference>
<dbReference type="Pfam" id="PF02868">
    <property type="entry name" value="Peptidase_M4_C"/>
    <property type="match status" value="1"/>
</dbReference>
<evidence type="ECO:0000313" key="12">
    <source>
        <dbReference type="Proteomes" id="UP001215231"/>
    </source>
</evidence>
<dbReference type="InterPro" id="IPR013856">
    <property type="entry name" value="Peptidase_M4_domain"/>
</dbReference>
<dbReference type="InterPro" id="IPR027268">
    <property type="entry name" value="Peptidase_M4/M1_CTD_sf"/>
</dbReference>
<evidence type="ECO:0000259" key="10">
    <source>
        <dbReference type="PROSITE" id="PS50093"/>
    </source>
</evidence>
<feature type="chain" id="PRO_5046133612" evidence="9">
    <location>
        <begin position="23"/>
        <end position="1245"/>
    </location>
</feature>
<organism evidence="11 12">
    <name type="scientific">Thalassomonas haliotis</name>
    <dbReference type="NCBI Taxonomy" id="485448"/>
    <lineage>
        <taxon>Bacteria</taxon>
        <taxon>Pseudomonadati</taxon>
        <taxon>Pseudomonadota</taxon>
        <taxon>Gammaproteobacteria</taxon>
        <taxon>Alteromonadales</taxon>
        <taxon>Colwelliaceae</taxon>
        <taxon>Thalassomonas</taxon>
    </lineage>
</organism>
<dbReference type="Gene3D" id="3.10.450.490">
    <property type="match status" value="1"/>
</dbReference>
<gene>
    <name evidence="11" type="ORF">H3N35_08430</name>
</gene>
<name>A0ABY7VIY9_9GAMM</name>
<feature type="domain" description="PKD" evidence="10">
    <location>
        <begin position="902"/>
        <end position="953"/>
    </location>
</feature>
<proteinExistence type="inferred from homology"/>
<dbReference type="Gene3D" id="3.10.450.40">
    <property type="match status" value="1"/>
</dbReference>
<evidence type="ECO:0000256" key="9">
    <source>
        <dbReference type="SAM" id="SignalP"/>
    </source>
</evidence>
<evidence type="ECO:0000256" key="5">
    <source>
        <dbReference type="ARBA" id="ARBA00022801"/>
    </source>
</evidence>
<keyword evidence="2" id="KW-0645">Protease</keyword>
<evidence type="ECO:0000256" key="1">
    <source>
        <dbReference type="ARBA" id="ARBA00009388"/>
    </source>
</evidence>
<dbReference type="PROSITE" id="PS50093">
    <property type="entry name" value="PKD"/>
    <property type="match status" value="4"/>
</dbReference>
<dbReference type="InterPro" id="IPR001570">
    <property type="entry name" value="Peptidase_M4_C_domain"/>
</dbReference>
<dbReference type="RefSeq" id="WP_274053823.1">
    <property type="nucleotide sequence ID" value="NZ_CP059693.1"/>
</dbReference>
<dbReference type="SUPFAM" id="SSF55486">
    <property type="entry name" value="Metalloproteases ('zincins'), catalytic domain"/>
    <property type="match status" value="1"/>
</dbReference>
<dbReference type="SUPFAM" id="SSF49299">
    <property type="entry name" value="PKD domain"/>
    <property type="match status" value="4"/>
</dbReference>
<dbReference type="InterPro" id="IPR045474">
    <property type="entry name" value="GEVED"/>
</dbReference>
<evidence type="ECO:0000256" key="4">
    <source>
        <dbReference type="ARBA" id="ARBA00022729"/>
    </source>
</evidence>
<keyword evidence="6" id="KW-0862">Zinc</keyword>
<keyword evidence="4 9" id="KW-0732">Signal</keyword>
<dbReference type="Pfam" id="PF20009">
    <property type="entry name" value="GEVED"/>
    <property type="match status" value="2"/>
</dbReference>
<dbReference type="InterPro" id="IPR023612">
    <property type="entry name" value="Peptidase_M4"/>
</dbReference>
<feature type="domain" description="PKD" evidence="10">
    <location>
        <begin position="598"/>
        <end position="647"/>
    </location>
</feature>
<dbReference type="InterPro" id="IPR022409">
    <property type="entry name" value="PKD/Chitinase_dom"/>
</dbReference>
<reference evidence="11 12" key="1">
    <citation type="journal article" date="2022" name="Mar. Drugs">
        <title>Bioassay-Guided Fractionation Leads to the Detection of Cholic Acid Generated by the Rare Thalassomonas sp.</title>
        <authorList>
            <person name="Pheiffer F."/>
            <person name="Schneider Y.K."/>
            <person name="Hansen E.H."/>
            <person name="Andersen J.H."/>
            <person name="Isaksson J."/>
            <person name="Busche T."/>
            <person name="R C."/>
            <person name="Kalinowski J."/>
            <person name="Zyl L.V."/>
            <person name="Trindade M."/>
        </authorList>
    </citation>
    <scope>NUCLEOTIDE SEQUENCE [LARGE SCALE GENOMIC DNA]</scope>
    <source>
        <strain evidence="11 12">A5K-61T</strain>
    </source>
</reference>
<dbReference type="InterPro" id="IPR011096">
    <property type="entry name" value="FTP_domain"/>
</dbReference>
<dbReference type="EMBL" id="CP059693">
    <property type="protein sequence ID" value="WDE13443.1"/>
    <property type="molecule type" value="Genomic_DNA"/>
</dbReference>
<keyword evidence="5" id="KW-0378">Hydrolase</keyword>
<sequence length="1245" mass="137955">MNSYSKIMLAVSLGLTTSLSMAAEPVSYFNNPAALAGINKSTDKALLQKSTPAEQARALTTRLNNTLDTNGHSKLTLISEPDQQQFLKYQQSYRGFEVWNQQMVLVLDQQGKVSQSYGALLKGIEKDLPQLPAVSEENSQFQLSKFIEQHYSDEARVFKNESADIVIYLDKNNTAKLAYKFSFFTDVINNNSRPEKVLAFVDVAGGELLDKFDVLHRASIEGGSGPAGNLKNVKSDYLESGYASYPPRTFVVRKENNGHSDTCYFVTNNADSQDLYNVETRDYQGAVNTVNSPFSYDCTDSNRNDHKTINTAKSPLNDAHHHGQITSLMYQAYLSQKPFIDQPVIQNVHYGQNMDQAFYEDGEIYYGDGDYLFYPMVALDVVAHEIAHGYTAEYGTGSEKQMITGQARSINEAFSDMSGAAAEFYLYGQNDWQSNFESYQADGLALRYMDEPTRDGKSIDHVYDYETSTEAHYGAGVFNKAFHRLATVQFDAEQGETSPWDTRFAFIAFANANKKCWLGNSSYEHAADCVMQQAATLANHMSNEDITKADKTYWSTTELKNHIRKAFALVGITLKVNNGLESDFSHNMKFLDYNFINNARFNGTNVSSSSGYSWLWNFGHDNQTSDQRNPGHSFPSAGNYDVSLTATRLSTGEQDTYSLPINVADDYCTIAGGSFDRYYVSSVTINGSTQDSGASGYSNYTASPVSIRDGSSFNVSITAGNVESTNDVSKDFNMWVDKNNDGLFHKTDELVINASDTSSITRSISVSGNVGDTFRARVAVSFDILKSACGQFSLGEAEDYDLVISENPNPPSLTVAPEHNIANQVTFNNSTIDARIESWEWDFGDGSLTGRDKSPVHKYEKSGSYPVKLRAFDGSNQQIAYWSQTVNFTTTTTPLFTPFVNNRQVTVNTDQSIMPEASIVSWDFGDGSSTGLESFTHTYQADGTYKVRLTITNDDNPGGKYIEQNVVIGSVEYAPTFGYSFSENPDGSFDVNFNNTSSEPDDNYYSGRKANLTWIFGDGSNNQRFSWSSFDRDTSHTYAAAGNYRATLKITYRDSNYNNKTVETSVDIKLAPAAPVEYCQATGVTDYEYINKVTFAGSSFTTGNSQSSQVHNPDQAISLTVGQDLAFSIEAGYPTAEKYAENYHVWIDLNGDGQFGDGDWVNDKSELLIQEFDQTSGVYGNGVVNGTFRLPGEKIQTGTTRTRMRIMQYYAASRTNSINPCSDYSGSVTSGSGEIEDYIVEIIKN</sequence>
<dbReference type="CDD" id="cd00146">
    <property type="entry name" value="PKD"/>
    <property type="match status" value="4"/>
</dbReference>
<dbReference type="Gene3D" id="3.10.170.10">
    <property type="match status" value="1"/>
</dbReference>
<keyword evidence="12" id="KW-1185">Reference proteome</keyword>
<dbReference type="Pfam" id="PF01447">
    <property type="entry name" value="Peptidase_M4"/>
    <property type="match status" value="1"/>
</dbReference>
<dbReference type="PRINTS" id="PR00730">
    <property type="entry name" value="THERMOLYSIN"/>
</dbReference>
<comment type="similarity">
    <text evidence="1">Belongs to the peptidase M4 family.</text>
</comment>
<protein>
    <submittedName>
        <fullName evidence="11">PKD domain-containing protein</fullName>
    </submittedName>
</protein>
<dbReference type="Pfam" id="PF18911">
    <property type="entry name" value="PKD_4"/>
    <property type="match status" value="4"/>
</dbReference>
<evidence type="ECO:0000256" key="8">
    <source>
        <dbReference type="ARBA" id="ARBA00023145"/>
    </source>
</evidence>
<evidence type="ECO:0000256" key="2">
    <source>
        <dbReference type="ARBA" id="ARBA00022670"/>
    </source>
</evidence>
<feature type="domain" description="PKD" evidence="10">
    <location>
        <begin position="824"/>
        <end position="880"/>
    </location>
</feature>
<dbReference type="Gene3D" id="1.10.390.10">
    <property type="entry name" value="Neutral Protease Domain 2"/>
    <property type="match status" value="1"/>
</dbReference>
<dbReference type="InterPro" id="IPR050728">
    <property type="entry name" value="Zinc_Metalloprotease_M4"/>
</dbReference>
<dbReference type="Pfam" id="PF07504">
    <property type="entry name" value="FTP"/>
    <property type="match status" value="1"/>
</dbReference>
<dbReference type="InterPro" id="IPR035986">
    <property type="entry name" value="PKD_dom_sf"/>
</dbReference>
<feature type="domain" description="PKD" evidence="10">
    <location>
        <begin position="1006"/>
        <end position="1073"/>
    </location>
</feature>
<accession>A0ABY7VIY9</accession>
<keyword evidence="7" id="KW-0482">Metalloprotease</keyword>
<evidence type="ECO:0000256" key="3">
    <source>
        <dbReference type="ARBA" id="ARBA00022723"/>
    </source>
</evidence>
<dbReference type="PANTHER" id="PTHR33794">
    <property type="entry name" value="BACILLOLYSIN"/>
    <property type="match status" value="1"/>
</dbReference>
<dbReference type="Proteomes" id="UP001215231">
    <property type="component" value="Chromosome"/>
</dbReference>
<evidence type="ECO:0000313" key="11">
    <source>
        <dbReference type="EMBL" id="WDE13443.1"/>
    </source>
</evidence>
<dbReference type="SMART" id="SM00089">
    <property type="entry name" value="PKD"/>
    <property type="match status" value="4"/>
</dbReference>
<keyword evidence="3" id="KW-0479">Metal-binding</keyword>
<keyword evidence="8" id="KW-0865">Zymogen</keyword>
<dbReference type="PANTHER" id="PTHR33794:SF1">
    <property type="entry name" value="BACILLOLYSIN"/>
    <property type="match status" value="1"/>
</dbReference>
<dbReference type="InterPro" id="IPR013783">
    <property type="entry name" value="Ig-like_fold"/>
</dbReference>
<evidence type="ECO:0000256" key="6">
    <source>
        <dbReference type="ARBA" id="ARBA00022833"/>
    </source>
</evidence>
<feature type="signal peptide" evidence="9">
    <location>
        <begin position="1"/>
        <end position="22"/>
    </location>
</feature>
<evidence type="ECO:0000256" key="7">
    <source>
        <dbReference type="ARBA" id="ARBA00023049"/>
    </source>
</evidence>